<dbReference type="Proteomes" id="UP001433268">
    <property type="component" value="Unassembled WGS sequence"/>
</dbReference>
<reference evidence="2 3" key="1">
    <citation type="submission" date="2023-01" db="EMBL/GenBank/DDBJ databases">
        <title>Analysis of 21 Apiospora genomes using comparative genomics revels a genus with tremendous synthesis potential of carbohydrate active enzymes and secondary metabolites.</title>
        <authorList>
            <person name="Sorensen T."/>
        </authorList>
    </citation>
    <scope>NUCLEOTIDE SEQUENCE [LARGE SCALE GENOMIC DNA]</scope>
    <source>
        <strain evidence="2 3">CBS 114990</strain>
    </source>
</reference>
<sequence length="571" mass="61521">MHSLGVYYGCGVTCRFAIPAALENGGAQSEEALREHFERAVALTVLDHPLLQVGLAGESTQAPAWVRLDRIDLHNHIQWQTVDVDDFGSSSSASNSSMDAALEDVIKVQHDTPYPDLETRPGWKMVVLRSPHLDYVEAFFGVNHANADGESAKIFHQTLLEKLNLLSLTSSAPNDLTSCLSPEGVLTLPSMTASAFTPAHESLVNLSASVPWVLSSALKQIVPAWMRSHPLQPLPWALQRAVPVRTALRLVHLDAAALRQVLDACRCHDTTLTGLLQGMAVTSLAMRTRTTSHDTTTKQKKKSTSHPLPLVLGTPVSMRRYMRRPDASFPSQHVPGPNWTMVNSVTYCFHKYHGRRLSSLYDLAGVVPPTTPSAAFEDALWEQAGHVRRQLEQKLAKGTRNDLTALMGYISDLRGRLAEEMAAERPRDVTLEVSNLGVIDGSGGGRGAAKSKTPLQQTVMALKGCCRSSTSSAVPEKEGVAAQDSAVVVGAIGGEEEQDEEEGMGSQGEKEKWTIERAMFTQSGTPHGAGVIAGLVDDGVAAGLAADLEAWLGSLGRREHITFSGGRVKAG</sequence>
<organism evidence="2 3">
    <name type="scientific">Apiospora hydei</name>
    <dbReference type="NCBI Taxonomy" id="1337664"/>
    <lineage>
        <taxon>Eukaryota</taxon>
        <taxon>Fungi</taxon>
        <taxon>Dikarya</taxon>
        <taxon>Ascomycota</taxon>
        <taxon>Pezizomycotina</taxon>
        <taxon>Sordariomycetes</taxon>
        <taxon>Xylariomycetidae</taxon>
        <taxon>Amphisphaeriales</taxon>
        <taxon>Apiosporaceae</taxon>
        <taxon>Apiospora</taxon>
    </lineage>
</organism>
<dbReference type="Gene3D" id="3.30.559.30">
    <property type="entry name" value="Nonribosomal peptide synthetase, condensation domain"/>
    <property type="match status" value="1"/>
</dbReference>
<comment type="caution">
    <text evidence="2">The sequence shown here is derived from an EMBL/GenBank/DDBJ whole genome shotgun (WGS) entry which is preliminary data.</text>
</comment>
<dbReference type="RefSeq" id="XP_066670056.1">
    <property type="nucleotide sequence ID" value="XM_066811133.1"/>
</dbReference>
<dbReference type="GeneID" id="92044193"/>
<dbReference type="Pfam" id="PF07247">
    <property type="entry name" value="AATase"/>
    <property type="match status" value="1"/>
</dbReference>
<dbReference type="PANTHER" id="PTHR28037">
    <property type="entry name" value="ALCOHOL O-ACETYLTRANSFERASE 1-RELATED"/>
    <property type="match status" value="1"/>
</dbReference>
<accession>A0ABR1WPS2</accession>
<dbReference type="InterPro" id="IPR010828">
    <property type="entry name" value="Atf2/Sli1-like"/>
</dbReference>
<dbReference type="PANTHER" id="PTHR28037:SF1">
    <property type="entry name" value="ALCOHOL O-ACETYLTRANSFERASE 1-RELATED"/>
    <property type="match status" value="1"/>
</dbReference>
<protein>
    <submittedName>
        <fullName evidence="2">Uncharacterized protein</fullName>
    </submittedName>
</protein>
<feature type="region of interest" description="Disordered" evidence="1">
    <location>
        <begin position="287"/>
        <end position="309"/>
    </location>
</feature>
<evidence type="ECO:0000313" key="3">
    <source>
        <dbReference type="Proteomes" id="UP001433268"/>
    </source>
</evidence>
<gene>
    <name evidence="2" type="ORF">PG997_006818</name>
</gene>
<dbReference type="EMBL" id="JAQQWN010000005">
    <property type="protein sequence ID" value="KAK8085547.1"/>
    <property type="molecule type" value="Genomic_DNA"/>
</dbReference>
<evidence type="ECO:0000256" key="1">
    <source>
        <dbReference type="SAM" id="MobiDB-lite"/>
    </source>
</evidence>
<keyword evidence="3" id="KW-1185">Reference proteome</keyword>
<evidence type="ECO:0000313" key="2">
    <source>
        <dbReference type="EMBL" id="KAK8085547.1"/>
    </source>
</evidence>
<proteinExistence type="predicted"/>
<name>A0ABR1WPS2_9PEZI</name>
<dbReference type="InterPro" id="IPR052058">
    <property type="entry name" value="Alcohol_O-acetyltransferase"/>
</dbReference>